<name>A0A099KIH9_COLPS</name>
<dbReference type="Proteomes" id="UP000029843">
    <property type="component" value="Unassembled WGS sequence"/>
</dbReference>
<dbReference type="EMBL" id="JQED01000037">
    <property type="protein sequence ID" value="KGJ90166.1"/>
    <property type="molecule type" value="Genomic_DNA"/>
</dbReference>
<dbReference type="AlphaFoldDB" id="A0A099KIH9"/>
<evidence type="ECO:0000313" key="2">
    <source>
        <dbReference type="EMBL" id="KGJ90166.1"/>
    </source>
</evidence>
<dbReference type="InterPro" id="IPR011008">
    <property type="entry name" value="Dimeric_a/b-barrel"/>
</dbReference>
<reference evidence="2 3" key="1">
    <citation type="submission" date="2014-08" db="EMBL/GenBank/DDBJ databases">
        <title>Genomic and Phenotypic Diversity of Colwellia psychrerythraea strains from Disparate Marine Basins.</title>
        <authorList>
            <person name="Techtmann S.M."/>
            <person name="Stelling S.C."/>
            <person name="Utturkar S.M."/>
            <person name="Alshibli N."/>
            <person name="Harris A."/>
            <person name="Brown S.D."/>
            <person name="Hazen T.C."/>
        </authorList>
    </citation>
    <scope>NUCLEOTIDE SEQUENCE [LARGE SCALE GENOMIC DNA]</scope>
    <source>
        <strain evidence="2 3">ND2E</strain>
    </source>
</reference>
<dbReference type="Pfam" id="PF03992">
    <property type="entry name" value="ABM"/>
    <property type="match status" value="1"/>
</dbReference>
<keyword evidence="2" id="KW-0503">Monooxygenase</keyword>
<evidence type="ECO:0000259" key="1">
    <source>
        <dbReference type="Pfam" id="PF03992"/>
    </source>
</evidence>
<dbReference type="OrthoDB" id="9812192at2"/>
<feature type="domain" description="ABM" evidence="1">
    <location>
        <begin position="27"/>
        <end position="68"/>
    </location>
</feature>
<accession>A0A099KIH9</accession>
<dbReference type="InterPro" id="IPR007138">
    <property type="entry name" value="ABM_dom"/>
</dbReference>
<dbReference type="Gene3D" id="3.30.70.100">
    <property type="match status" value="1"/>
</dbReference>
<protein>
    <submittedName>
        <fullName evidence="2">Antibiotic biosynthesis monooxygenase</fullName>
    </submittedName>
</protein>
<dbReference type="SUPFAM" id="SSF54909">
    <property type="entry name" value="Dimeric alpha+beta barrel"/>
    <property type="match status" value="1"/>
</dbReference>
<proteinExistence type="predicted"/>
<dbReference type="PATRIC" id="fig|28229.4.peg.2874"/>
<comment type="caution">
    <text evidence="2">The sequence shown here is derived from an EMBL/GenBank/DDBJ whole genome shotgun (WGS) entry which is preliminary data.</text>
</comment>
<dbReference type="RefSeq" id="WP_033094537.1">
    <property type="nucleotide sequence ID" value="NZ_JQED01000037.1"/>
</dbReference>
<keyword evidence="2" id="KW-0560">Oxidoreductase</keyword>
<gene>
    <name evidence="2" type="ORF">ND2E_3722</name>
</gene>
<sequence>MAKVVLQGYIIVPNEGLTLVNKALILHKELTLQESGCITFEVTEDKNDSNKYNVYEEFIDQQAFDIHQLRVKNSHWGKVTVNLQRNYRISNGEQTN</sequence>
<dbReference type="GO" id="GO:0004497">
    <property type="term" value="F:monooxygenase activity"/>
    <property type="evidence" value="ECO:0007669"/>
    <property type="project" value="UniProtKB-KW"/>
</dbReference>
<organism evidence="2 3">
    <name type="scientific">Colwellia psychrerythraea</name>
    <name type="common">Vibrio psychroerythus</name>
    <dbReference type="NCBI Taxonomy" id="28229"/>
    <lineage>
        <taxon>Bacteria</taxon>
        <taxon>Pseudomonadati</taxon>
        <taxon>Pseudomonadota</taxon>
        <taxon>Gammaproteobacteria</taxon>
        <taxon>Alteromonadales</taxon>
        <taxon>Colwelliaceae</taxon>
        <taxon>Colwellia</taxon>
    </lineage>
</organism>
<evidence type="ECO:0000313" key="3">
    <source>
        <dbReference type="Proteomes" id="UP000029843"/>
    </source>
</evidence>